<proteinExistence type="predicted"/>
<reference evidence="2" key="1">
    <citation type="journal article" date="2014" name="Front. Microbiol.">
        <title>High frequency of phylogenetically diverse reductive dehalogenase-homologous genes in deep subseafloor sedimentary metagenomes.</title>
        <authorList>
            <person name="Kawai M."/>
            <person name="Futagami T."/>
            <person name="Toyoda A."/>
            <person name="Takaki Y."/>
            <person name="Nishi S."/>
            <person name="Hori S."/>
            <person name="Arai W."/>
            <person name="Tsubouchi T."/>
            <person name="Morono Y."/>
            <person name="Uchiyama I."/>
            <person name="Ito T."/>
            <person name="Fujiyama A."/>
            <person name="Inagaki F."/>
            <person name="Takami H."/>
        </authorList>
    </citation>
    <scope>NUCLEOTIDE SEQUENCE</scope>
    <source>
        <strain evidence="2">Expedition CK06-06</strain>
    </source>
</reference>
<protein>
    <submittedName>
        <fullName evidence="2">Uncharacterized protein</fullName>
    </submittedName>
</protein>
<dbReference type="Gene3D" id="1.10.10.10">
    <property type="entry name" value="Winged helix-like DNA-binding domain superfamily/Winged helix DNA-binding domain"/>
    <property type="match status" value="1"/>
</dbReference>
<feature type="non-terminal residue" evidence="2">
    <location>
        <position position="136"/>
    </location>
</feature>
<dbReference type="AlphaFoldDB" id="X1IHB0"/>
<name>X1IHB0_9ZZZZ</name>
<evidence type="ECO:0000313" key="2">
    <source>
        <dbReference type="EMBL" id="GAH81092.1"/>
    </source>
</evidence>
<accession>X1IHB0</accession>
<gene>
    <name evidence="2" type="ORF">S03H2_61124</name>
</gene>
<dbReference type="EMBL" id="BARU01039437">
    <property type="protein sequence ID" value="GAH81092.1"/>
    <property type="molecule type" value="Genomic_DNA"/>
</dbReference>
<sequence>MPIKVVDIRANLNENIIHAATTIGKSKDRRKVFEAIYKGKQTVKTVAEIAQMTGLSRVRVLQEGGKLNANQIVEKTKRNNQTAYRKDETYTHHKKKVLSIIDNPDKAKKYPTKQVPRVSTTTYKIQVPGKKPRIKA</sequence>
<evidence type="ECO:0000256" key="1">
    <source>
        <dbReference type="SAM" id="MobiDB-lite"/>
    </source>
</evidence>
<comment type="caution">
    <text evidence="2">The sequence shown here is derived from an EMBL/GenBank/DDBJ whole genome shotgun (WGS) entry which is preliminary data.</text>
</comment>
<feature type="region of interest" description="Disordered" evidence="1">
    <location>
        <begin position="108"/>
        <end position="136"/>
    </location>
</feature>
<dbReference type="InterPro" id="IPR036388">
    <property type="entry name" value="WH-like_DNA-bd_sf"/>
</dbReference>
<organism evidence="2">
    <name type="scientific">marine sediment metagenome</name>
    <dbReference type="NCBI Taxonomy" id="412755"/>
    <lineage>
        <taxon>unclassified sequences</taxon>
        <taxon>metagenomes</taxon>
        <taxon>ecological metagenomes</taxon>
    </lineage>
</organism>